<dbReference type="PANTHER" id="PTHR23199:SF13">
    <property type="entry name" value="PROTEIN SPAETZLE 3"/>
    <property type="match status" value="1"/>
</dbReference>
<evidence type="ECO:0000313" key="7">
    <source>
        <dbReference type="RefSeq" id="XP_022244398.1"/>
    </source>
</evidence>
<dbReference type="RefSeq" id="XP_022244398.1">
    <property type="nucleotide sequence ID" value="XM_022388690.1"/>
</dbReference>
<proteinExistence type="predicted"/>
<evidence type="ECO:0000256" key="1">
    <source>
        <dbReference type="ARBA" id="ARBA00022729"/>
    </source>
</evidence>
<dbReference type="SUPFAM" id="SSF57501">
    <property type="entry name" value="Cystine-knot cytokines"/>
    <property type="match status" value="1"/>
</dbReference>
<name>A0ABM1SL92_LIMPO</name>
<dbReference type="Pfam" id="PF16077">
    <property type="entry name" value="Spaetzle"/>
    <property type="match status" value="1"/>
</dbReference>
<evidence type="ECO:0000313" key="6">
    <source>
        <dbReference type="Proteomes" id="UP000694941"/>
    </source>
</evidence>
<gene>
    <name evidence="7" type="primary">LOC106461671</name>
</gene>
<dbReference type="Gene3D" id="2.10.90.10">
    <property type="entry name" value="Cystine-knot cytokines"/>
    <property type="match status" value="1"/>
</dbReference>
<accession>A0ABM1SL92</accession>
<dbReference type="Proteomes" id="UP000694941">
    <property type="component" value="Unplaced"/>
</dbReference>
<keyword evidence="2" id="KW-1015">Disulfide bond</keyword>
<keyword evidence="1 4" id="KW-0732">Signal</keyword>
<dbReference type="InterPro" id="IPR029034">
    <property type="entry name" value="Cystine-knot_cytokine"/>
</dbReference>
<dbReference type="PANTHER" id="PTHR23199">
    <property type="entry name" value="NEUROTROPHIN 1-RELATED"/>
    <property type="match status" value="1"/>
</dbReference>
<organism evidence="6 7">
    <name type="scientific">Limulus polyphemus</name>
    <name type="common">Atlantic horseshoe crab</name>
    <dbReference type="NCBI Taxonomy" id="6850"/>
    <lineage>
        <taxon>Eukaryota</taxon>
        <taxon>Metazoa</taxon>
        <taxon>Ecdysozoa</taxon>
        <taxon>Arthropoda</taxon>
        <taxon>Chelicerata</taxon>
        <taxon>Merostomata</taxon>
        <taxon>Xiphosura</taxon>
        <taxon>Limulidae</taxon>
        <taxon>Limulus</taxon>
    </lineage>
</organism>
<evidence type="ECO:0000259" key="5">
    <source>
        <dbReference type="Pfam" id="PF16077"/>
    </source>
</evidence>
<feature type="chain" id="PRO_5047236753" evidence="4">
    <location>
        <begin position="21"/>
        <end position="293"/>
    </location>
</feature>
<sequence>MVPVFPMIVFLVGLIPQVIPHPPYRGPWRPHMSEVVYYSDYSYPKTSAPKTTFLPKPQYCPETGRTVCKNVPYYPSEYIYRLVAETKAKSFNFTSIFFDEHDGDTEPNINLLPPEPKEVEQNSQIPHQQEINKRNHPIWSHYGHNQGYEIGYAPTYSRPYYRHRPLYSNQCQSSSVHLYRGRRQREEEPLCAIRTMFILPEAGLTDQSQWKFVVNIPDKDPRFKQVIRVDVCSAPNEACANKISLPPGYESRCKQKYSKKSLVTLDGDGQGTSQDQVFLPTCCVCQIVLIIQK</sequence>
<keyword evidence="6" id="KW-1185">Reference proteome</keyword>
<dbReference type="GeneID" id="106461671"/>
<feature type="domain" description="Spaetzle" evidence="5">
    <location>
        <begin position="189"/>
        <end position="287"/>
    </location>
</feature>
<keyword evidence="3" id="KW-0325">Glycoprotein</keyword>
<dbReference type="InterPro" id="IPR052444">
    <property type="entry name" value="Spz/Toll_ligand-like"/>
</dbReference>
<evidence type="ECO:0000256" key="4">
    <source>
        <dbReference type="SAM" id="SignalP"/>
    </source>
</evidence>
<evidence type="ECO:0000256" key="2">
    <source>
        <dbReference type="ARBA" id="ARBA00023157"/>
    </source>
</evidence>
<reference evidence="7" key="1">
    <citation type="submission" date="2025-08" db="UniProtKB">
        <authorList>
            <consortium name="RefSeq"/>
        </authorList>
    </citation>
    <scope>IDENTIFICATION</scope>
    <source>
        <tissue evidence="7">Muscle</tissue>
    </source>
</reference>
<feature type="signal peptide" evidence="4">
    <location>
        <begin position="1"/>
        <end position="20"/>
    </location>
</feature>
<dbReference type="InterPro" id="IPR032104">
    <property type="entry name" value="Spaetzle"/>
</dbReference>
<evidence type="ECO:0000256" key="3">
    <source>
        <dbReference type="ARBA" id="ARBA00023180"/>
    </source>
</evidence>
<protein>
    <submittedName>
        <fullName evidence="7">Uncharacterized protein LOC106461671</fullName>
    </submittedName>
</protein>